<dbReference type="PANTHER" id="PTHR11920">
    <property type="entry name" value="GUANYLYL CYCLASE"/>
    <property type="match status" value="1"/>
</dbReference>
<sequence>MPFKKKAGLLLVLFFVICSRMHGQNQAVADSLEQIYTSGNFEEKDRLRLLNALAANHPDPENSLRFSEELLRKAKAMDSTKRVIGAYLQKGNALRLKGNLSQALESFYKGVELAEAEESDKDLALFYIAMAAVYSGMGNAQNTIRYYKNGIKIFKERGDSLLYATSLENLGDEYNLNLAKPDSALLFFKESGPIFKAFDYKIGMAYNLGNMGLAYAQLGQNTIAEENISGAISLLEELGDYYPICVYLTYMADMYVQRDDLDAAFGYAERSLELAQQFGLKDQISDANLKLSELYEKKGDAQESLKYYKRHITFRDSVKNITDVQNMANLEVARKQVEVDLLNQKQENQRIVVIATAIALFLIGLLAFGLYRRNRFIRKTKQIIEKERDRSVTLLLNVLPKDTADELKENGKVVAKKFESVTVLFTDFKGFTHYSENLDPEKLVETIGFYFTKFDDIMEKYGLEKIKTIGDSYMCAGGLPYPTEDHAHKMVLAAFEIMDFVKEAKRNSQEGQIHFDTRIGINTGMVVAGVVGSKKFSYDIWGDTVNVASRMETMAEPGRINVSANTYELIKDIADVEYRGEIQVKNRGMMKMYYVNAIKNGSHKKDLVNK</sequence>
<evidence type="ECO:0000256" key="7">
    <source>
        <dbReference type="PROSITE-ProRule" id="PRU00339"/>
    </source>
</evidence>
<dbReference type="Proteomes" id="UP000598350">
    <property type="component" value="Unassembled WGS sequence"/>
</dbReference>
<dbReference type="Gene3D" id="1.25.40.10">
    <property type="entry name" value="Tetratricopeptide repeat domain"/>
    <property type="match status" value="1"/>
</dbReference>
<dbReference type="InterPro" id="IPR011990">
    <property type="entry name" value="TPR-like_helical_dom_sf"/>
</dbReference>
<evidence type="ECO:0000256" key="4">
    <source>
        <dbReference type="ARBA" id="ARBA00022989"/>
    </source>
</evidence>
<keyword evidence="13" id="KW-1185">Reference proteome</keyword>
<evidence type="ECO:0000313" key="13">
    <source>
        <dbReference type="Proteomes" id="UP000598350"/>
    </source>
</evidence>
<dbReference type="Pfam" id="PF14938">
    <property type="entry name" value="SNAP"/>
    <property type="match status" value="1"/>
</dbReference>
<accession>A0ABR7V760</accession>
<keyword evidence="4 9" id="KW-1133">Transmembrane helix</keyword>
<dbReference type="Pfam" id="PF13424">
    <property type="entry name" value="TPR_12"/>
    <property type="match status" value="1"/>
</dbReference>
<dbReference type="InterPro" id="IPR050401">
    <property type="entry name" value="Cyclic_nucleotide_synthase"/>
</dbReference>
<dbReference type="EMBL" id="JABTCG010000001">
    <property type="protein sequence ID" value="MBD0849515.1"/>
    <property type="molecule type" value="Genomic_DNA"/>
</dbReference>
<evidence type="ECO:0000256" key="2">
    <source>
        <dbReference type="ARBA" id="ARBA00022692"/>
    </source>
</evidence>
<dbReference type="SMART" id="SM00028">
    <property type="entry name" value="TPR"/>
    <property type="match status" value="5"/>
</dbReference>
<evidence type="ECO:0000256" key="3">
    <source>
        <dbReference type="ARBA" id="ARBA00022741"/>
    </source>
</evidence>
<keyword evidence="7" id="KW-0802">TPR repeat</keyword>
<protein>
    <submittedName>
        <fullName evidence="12">Tetratricopeptide repeat protein</fullName>
    </submittedName>
</protein>
<evidence type="ECO:0000256" key="10">
    <source>
        <dbReference type="SAM" id="SignalP"/>
    </source>
</evidence>
<dbReference type="Pfam" id="PF00211">
    <property type="entry name" value="Guanylate_cyc"/>
    <property type="match status" value="1"/>
</dbReference>
<evidence type="ECO:0000256" key="5">
    <source>
        <dbReference type="ARBA" id="ARBA00023136"/>
    </source>
</evidence>
<dbReference type="InterPro" id="IPR029787">
    <property type="entry name" value="Nucleotide_cyclase"/>
</dbReference>
<dbReference type="PROSITE" id="PS50125">
    <property type="entry name" value="GUANYLATE_CYCLASE_2"/>
    <property type="match status" value="1"/>
</dbReference>
<feature type="signal peptide" evidence="10">
    <location>
        <begin position="1"/>
        <end position="23"/>
    </location>
</feature>
<dbReference type="InterPro" id="IPR001054">
    <property type="entry name" value="A/G_cyclase"/>
</dbReference>
<organism evidence="12 13">
    <name type="scientific">Maribacter arenosus</name>
    <dbReference type="NCBI Taxonomy" id="1854708"/>
    <lineage>
        <taxon>Bacteria</taxon>
        <taxon>Pseudomonadati</taxon>
        <taxon>Bacteroidota</taxon>
        <taxon>Flavobacteriia</taxon>
        <taxon>Flavobacteriales</taxon>
        <taxon>Flavobacteriaceae</taxon>
        <taxon>Maribacter</taxon>
    </lineage>
</organism>
<dbReference type="SUPFAM" id="SSF48452">
    <property type="entry name" value="TPR-like"/>
    <property type="match status" value="1"/>
</dbReference>
<dbReference type="Gene3D" id="3.30.70.1230">
    <property type="entry name" value="Nucleotide cyclase"/>
    <property type="match status" value="1"/>
</dbReference>
<dbReference type="SMART" id="SM00044">
    <property type="entry name" value="CYCc"/>
    <property type="match status" value="1"/>
</dbReference>
<dbReference type="PANTHER" id="PTHR11920:SF335">
    <property type="entry name" value="GUANYLATE CYCLASE"/>
    <property type="match status" value="1"/>
</dbReference>
<evidence type="ECO:0000256" key="9">
    <source>
        <dbReference type="SAM" id="Phobius"/>
    </source>
</evidence>
<keyword evidence="10" id="KW-0732">Signal</keyword>
<proteinExistence type="inferred from homology"/>
<dbReference type="SUPFAM" id="SSF55073">
    <property type="entry name" value="Nucleotide cyclase"/>
    <property type="match status" value="1"/>
</dbReference>
<dbReference type="CDD" id="cd07302">
    <property type="entry name" value="CHD"/>
    <property type="match status" value="1"/>
</dbReference>
<keyword evidence="6 8" id="KW-0456">Lyase</keyword>
<feature type="domain" description="Guanylate cyclase" evidence="11">
    <location>
        <begin position="422"/>
        <end position="552"/>
    </location>
</feature>
<comment type="caution">
    <text evidence="12">The sequence shown here is derived from an EMBL/GenBank/DDBJ whole genome shotgun (WGS) entry which is preliminary data.</text>
</comment>
<keyword evidence="2 9" id="KW-0812">Transmembrane</keyword>
<dbReference type="PROSITE" id="PS00452">
    <property type="entry name" value="GUANYLATE_CYCLASE_1"/>
    <property type="match status" value="1"/>
</dbReference>
<feature type="repeat" description="TPR" evidence="7">
    <location>
        <begin position="84"/>
        <end position="117"/>
    </location>
</feature>
<comment type="subcellular location">
    <subcellularLocation>
        <location evidence="1">Membrane</location>
    </subcellularLocation>
</comment>
<dbReference type="InterPro" id="IPR018297">
    <property type="entry name" value="A/G_cyclase_CS"/>
</dbReference>
<feature type="chain" id="PRO_5046657540" evidence="10">
    <location>
        <begin position="24"/>
        <end position="610"/>
    </location>
</feature>
<evidence type="ECO:0000313" key="12">
    <source>
        <dbReference type="EMBL" id="MBD0849515.1"/>
    </source>
</evidence>
<dbReference type="PROSITE" id="PS50005">
    <property type="entry name" value="TPR"/>
    <property type="match status" value="1"/>
</dbReference>
<evidence type="ECO:0000256" key="6">
    <source>
        <dbReference type="ARBA" id="ARBA00023239"/>
    </source>
</evidence>
<dbReference type="RefSeq" id="WP_188312638.1">
    <property type="nucleotide sequence ID" value="NZ_JABTCG010000001.1"/>
</dbReference>
<dbReference type="InterPro" id="IPR019734">
    <property type="entry name" value="TPR_rpt"/>
</dbReference>
<evidence type="ECO:0000256" key="8">
    <source>
        <dbReference type="RuleBase" id="RU000405"/>
    </source>
</evidence>
<evidence type="ECO:0000259" key="11">
    <source>
        <dbReference type="PROSITE" id="PS50125"/>
    </source>
</evidence>
<gene>
    <name evidence="12" type="ORF">HPE63_02450</name>
</gene>
<name>A0ABR7V760_9FLAO</name>
<feature type="transmembrane region" description="Helical" evidence="9">
    <location>
        <begin position="351"/>
        <end position="371"/>
    </location>
</feature>
<keyword evidence="3" id="KW-0547">Nucleotide-binding</keyword>
<keyword evidence="5 9" id="KW-0472">Membrane</keyword>
<evidence type="ECO:0000256" key="1">
    <source>
        <dbReference type="ARBA" id="ARBA00004370"/>
    </source>
</evidence>
<comment type="similarity">
    <text evidence="8">Belongs to the adenylyl cyclase class-4/guanylyl cyclase family.</text>
</comment>
<reference evidence="12 13" key="1">
    <citation type="submission" date="2020-05" db="EMBL/GenBank/DDBJ databases">
        <title>The draft genome sequence of Maribacter arenosus CAU 1321.</title>
        <authorList>
            <person name="Mu L."/>
        </authorList>
    </citation>
    <scope>NUCLEOTIDE SEQUENCE [LARGE SCALE GENOMIC DNA]</scope>
    <source>
        <strain evidence="12 13">CAU 1321</strain>
    </source>
</reference>